<dbReference type="Proteomes" id="UP000887159">
    <property type="component" value="Unassembled WGS sequence"/>
</dbReference>
<dbReference type="EMBL" id="BMAU01021349">
    <property type="protein sequence ID" value="GFY18643.1"/>
    <property type="molecule type" value="Genomic_DNA"/>
</dbReference>
<accession>A0A8X6SVV8</accession>
<gene>
    <name evidence="1" type="primary">AVEN_217680_1</name>
    <name evidence="1" type="ORF">TNCV_2398681</name>
</gene>
<organism evidence="1 2">
    <name type="scientific">Trichonephila clavipes</name>
    <name type="common">Golden silk orbweaver</name>
    <name type="synonym">Nephila clavipes</name>
    <dbReference type="NCBI Taxonomy" id="2585209"/>
    <lineage>
        <taxon>Eukaryota</taxon>
        <taxon>Metazoa</taxon>
        <taxon>Ecdysozoa</taxon>
        <taxon>Arthropoda</taxon>
        <taxon>Chelicerata</taxon>
        <taxon>Arachnida</taxon>
        <taxon>Araneae</taxon>
        <taxon>Araneomorphae</taxon>
        <taxon>Entelegynae</taxon>
        <taxon>Araneoidea</taxon>
        <taxon>Nephilidae</taxon>
        <taxon>Trichonephila</taxon>
    </lineage>
</organism>
<keyword evidence="2" id="KW-1185">Reference proteome</keyword>
<evidence type="ECO:0000313" key="1">
    <source>
        <dbReference type="EMBL" id="GFY18643.1"/>
    </source>
</evidence>
<evidence type="ECO:0000313" key="2">
    <source>
        <dbReference type="Proteomes" id="UP000887159"/>
    </source>
</evidence>
<name>A0A8X6SVV8_TRICX</name>
<proteinExistence type="predicted"/>
<sequence>MVSEQNPGGSLVRGSSIGDQTALTRFLSGHLMYLTFVDGIKHFEICPKCSSVQASPGHILSCLGLTRQDLVQDVLLGLGFFRVNGLMDLI</sequence>
<reference evidence="1" key="1">
    <citation type="submission" date="2020-08" db="EMBL/GenBank/DDBJ databases">
        <title>Multicomponent nature underlies the extraordinary mechanical properties of spider dragline silk.</title>
        <authorList>
            <person name="Kono N."/>
            <person name="Nakamura H."/>
            <person name="Mori M."/>
            <person name="Yoshida Y."/>
            <person name="Ohtoshi R."/>
            <person name="Malay A.D."/>
            <person name="Moran D.A.P."/>
            <person name="Tomita M."/>
            <person name="Numata K."/>
            <person name="Arakawa K."/>
        </authorList>
    </citation>
    <scope>NUCLEOTIDE SEQUENCE</scope>
</reference>
<protein>
    <submittedName>
        <fullName evidence="1">Uncharacterized protein</fullName>
    </submittedName>
</protein>
<comment type="caution">
    <text evidence="1">The sequence shown here is derived from an EMBL/GenBank/DDBJ whole genome shotgun (WGS) entry which is preliminary data.</text>
</comment>
<dbReference type="AlphaFoldDB" id="A0A8X6SVV8"/>